<proteinExistence type="predicted"/>
<dbReference type="GO" id="GO:0005886">
    <property type="term" value="C:plasma membrane"/>
    <property type="evidence" value="ECO:0007669"/>
    <property type="project" value="TreeGrafter"/>
</dbReference>
<dbReference type="GO" id="GO:0004672">
    <property type="term" value="F:protein kinase activity"/>
    <property type="evidence" value="ECO:0007669"/>
    <property type="project" value="InterPro"/>
</dbReference>
<dbReference type="GO" id="GO:0005524">
    <property type="term" value="F:ATP binding"/>
    <property type="evidence" value="ECO:0007669"/>
    <property type="project" value="UniProtKB-UniRule"/>
</dbReference>
<reference evidence="5" key="1">
    <citation type="submission" date="2023-08" db="EMBL/GenBank/DDBJ databases">
        <authorList>
            <person name="Chen Y."/>
            <person name="Shah S."/>
            <person name="Dougan E. K."/>
            <person name="Thang M."/>
            <person name="Chan C."/>
        </authorList>
    </citation>
    <scope>NUCLEOTIDE SEQUENCE</scope>
</reference>
<dbReference type="PANTHER" id="PTHR27001:SF931">
    <property type="entry name" value="OS11G0664100 PROTEIN"/>
    <property type="match status" value="1"/>
</dbReference>
<keyword evidence="1 3" id="KW-0547">Nucleotide-binding</keyword>
<evidence type="ECO:0000256" key="1">
    <source>
        <dbReference type="ARBA" id="ARBA00022741"/>
    </source>
</evidence>
<comment type="caution">
    <text evidence="5">The sequence shown here is derived from an EMBL/GenBank/DDBJ whole genome shotgun (WGS) entry which is preliminary data.</text>
</comment>
<evidence type="ECO:0000256" key="2">
    <source>
        <dbReference type="ARBA" id="ARBA00022840"/>
    </source>
</evidence>
<evidence type="ECO:0000259" key="4">
    <source>
        <dbReference type="PROSITE" id="PS50011"/>
    </source>
</evidence>
<feature type="binding site" evidence="3">
    <location>
        <position position="403"/>
    </location>
    <ligand>
        <name>ATP</name>
        <dbReference type="ChEBI" id="CHEBI:30616"/>
    </ligand>
</feature>
<evidence type="ECO:0000256" key="3">
    <source>
        <dbReference type="PROSITE-ProRule" id="PRU10141"/>
    </source>
</evidence>
<name>A0AA36N8A5_9DINO</name>
<dbReference type="InterPro" id="IPR000719">
    <property type="entry name" value="Prot_kinase_dom"/>
</dbReference>
<dbReference type="PROSITE" id="PS00108">
    <property type="entry name" value="PROTEIN_KINASE_ST"/>
    <property type="match status" value="2"/>
</dbReference>
<dbReference type="PROSITE" id="PS50011">
    <property type="entry name" value="PROTEIN_KINASE_DOM"/>
    <property type="match status" value="2"/>
</dbReference>
<keyword evidence="6" id="KW-1185">Reference proteome</keyword>
<sequence>MADPASQQQVEEAFAVGPKVVEEDDELEEAVLLSLRLACRAKLLRKEVDAIDLDYLQRCTENFAEHRLLGEGGYGKVYKAVDKDEHLEFAAKCLVCENEEERQMMNRMTQAEITTLTAFTHPNIIRLLGYCKTEDTAVLLYEYQPGGSVETHLDEKERAEDLTWTLRANIVKGLVDAIHHLHRHDPAGPCYHRDVKPGNIVLTADGDPKLIDCGLARLAQADVPGSKTRFCRDTGGSLGTPGFKCSKFERTGKFEEKSEVYSIGITILQIVTGIQDFGDDNLDKLVECPRASSIMEMRDQRPPFEDKSDNNIIHVLANMVEQGIATHASRCSLQTLCEHAALLNSRHLACRAKLLQKEVDAVDLDYLQRCTENFAEHRLLGEGGYGKVYKAVDKDEHLEFAAKCLVCENEEERQMMNRMTQAEITTLTAFTHPNIIRLLGYCKTEDTAVLLYEYQPGGSVETHLDEKERAEDLTWTLRANIVKGLVDAIHHLHRHDPAGPCYHRDVKPGNIVLTADGDPKLIDCGLARLAQADVPGSKTRFCRDTGGSLGTPGFKCSKFERTGKFEEKSEVYSIGITILQIVTGIQDFGDDNLEELVVNPRPSSIIEMRDQRPPFEDESDNNIIHVLANMVEQGIATHALRCSLQIFCEHAALLSSRSSTMTSKLEPVLEPV</sequence>
<feature type="binding site" evidence="3">
    <location>
        <position position="92"/>
    </location>
    <ligand>
        <name>ATP</name>
        <dbReference type="ChEBI" id="CHEBI:30616"/>
    </ligand>
</feature>
<dbReference type="EMBL" id="CAUJNA010003282">
    <property type="protein sequence ID" value="CAJ1397882.1"/>
    <property type="molecule type" value="Genomic_DNA"/>
</dbReference>
<dbReference type="SMART" id="SM00220">
    <property type="entry name" value="S_TKc"/>
    <property type="match status" value="2"/>
</dbReference>
<dbReference type="InterPro" id="IPR008271">
    <property type="entry name" value="Ser/Thr_kinase_AS"/>
</dbReference>
<feature type="domain" description="Protein kinase" evidence="4">
    <location>
        <begin position="63"/>
        <end position="342"/>
    </location>
</feature>
<gene>
    <name evidence="5" type="ORF">EVOR1521_LOCUS21810</name>
</gene>
<dbReference type="PANTHER" id="PTHR27001">
    <property type="entry name" value="OS01G0253100 PROTEIN"/>
    <property type="match status" value="1"/>
</dbReference>
<evidence type="ECO:0000313" key="6">
    <source>
        <dbReference type="Proteomes" id="UP001178507"/>
    </source>
</evidence>
<keyword evidence="2 3" id="KW-0067">ATP-binding</keyword>
<dbReference type="AlphaFoldDB" id="A0AA36N8A5"/>
<dbReference type="PROSITE" id="PS00107">
    <property type="entry name" value="PROTEIN_KINASE_ATP"/>
    <property type="match status" value="2"/>
</dbReference>
<dbReference type="Pfam" id="PF00069">
    <property type="entry name" value="Pkinase"/>
    <property type="match status" value="2"/>
</dbReference>
<protein>
    <recommendedName>
        <fullName evidence="4">Protein kinase domain-containing protein</fullName>
    </recommendedName>
</protein>
<dbReference type="SUPFAM" id="SSF56112">
    <property type="entry name" value="Protein kinase-like (PK-like)"/>
    <property type="match status" value="2"/>
</dbReference>
<evidence type="ECO:0000313" key="5">
    <source>
        <dbReference type="EMBL" id="CAJ1397882.1"/>
    </source>
</evidence>
<dbReference type="InterPro" id="IPR011009">
    <property type="entry name" value="Kinase-like_dom_sf"/>
</dbReference>
<dbReference type="Proteomes" id="UP001178507">
    <property type="component" value="Unassembled WGS sequence"/>
</dbReference>
<accession>A0AA36N8A5</accession>
<dbReference type="InterPro" id="IPR017441">
    <property type="entry name" value="Protein_kinase_ATP_BS"/>
</dbReference>
<dbReference type="Gene3D" id="1.10.510.10">
    <property type="entry name" value="Transferase(Phosphotransferase) domain 1"/>
    <property type="match status" value="2"/>
</dbReference>
<feature type="domain" description="Protein kinase" evidence="4">
    <location>
        <begin position="374"/>
        <end position="672"/>
    </location>
</feature>
<organism evidence="5 6">
    <name type="scientific">Effrenium voratum</name>
    <dbReference type="NCBI Taxonomy" id="2562239"/>
    <lineage>
        <taxon>Eukaryota</taxon>
        <taxon>Sar</taxon>
        <taxon>Alveolata</taxon>
        <taxon>Dinophyceae</taxon>
        <taxon>Suessiales</taxon>
        <taxon>Symbiodiniaceae</taxon>
        <taxon>Effrenium</taxon>
    </lineage>
</organism>